<dbReference type="InterPro" id="IPR029058">
    <property type="entry name" value="AB_hydrolase_fold"/>
</dbReference>
<dbReference type="Proteomes" id="UP001501436">
    <property type="component" value="Unassembled WGS sequence"/>
</dbReference>
<dbReference type="PANTHER" id="PTHR43194:SF2">
    <property type="entry name" value="PEROXISOMAL MEMBRANE PROTEIN LPX1"/>
    <property type="match status" value="1"/>
</dbReference>
<dbReference type="Gene3D" id="3.40.50.1820">
    <property type="entry name" value="alpha/beta hydrolase"/>
    <property type="match status" value="1"/>
</dbReference>
<evidence type="ECO:0000259" key="1">
    <source>
        <dbReference type="Pfam" id="PF00561"/>
    </source>
</evidence>
<keyword evidence="2" id="KW-0378">Hydrolase</keyword>
<dbReference type="InterPro" id="IPR050228">
    <property type="entry name" value="Carboxylesterase_BioH"/>
</dbReference>
<keyword evidence="3" id="KW-1185">Reference proteome</keyword>
<dbReference type="InterPro" id="IPR000073">
    <property type="entry name" value="AB_hydrolase_1"/>
</dbReference>
<organism evidence="2 3">
    <name type="scientific">Mucilaginibacter defluvii</name>
    <dbReference type="NCBI Taxonomy" id="1196019"/>
    <lineage>
        <taxon>Bacteria</taxon>
        <taxon>Pseudomonadati</taxon>
        <taxon>Bacteroidota</taxon>
        <taxon>Sphingobacteriia</taxon>
        <taxon>Sphingobacteriales</taxon>
        <taxon>Sphingobacteriaceae</taxon>
        <taxon>Mucilaginibacter</taxon>
    </lineage>
</organism>
<accession>A0ABP9G4J2</accession>
<name>A0ABP9G4J2_9SPHI</name>
<feature type="domain" description="AB hydrolase-1" evidence="1">
    <location>
        <begin position="25"/>
        <end position="252"/>
    </location>
</feature>
<reference evidence="3" key="1">
    <citation type="journal article" date="2019" name="Int. J. Syst. Evol. Microbiol.">
        <title>The Global Catalogue of Microorganisms (GCM) 10K type strain sequencing project: providing services to taxonomists for standard genome sequencing and annotation.</title>
        <authorList>
            <consortium name="The Broad Institute Genomics Platform"/>
            <consortium name="The Broad Institute Genome Sequencing Center for Infectious Disease"/>
            <person name="Wu L."/>
            <person name="Ma J."/>
        </authorList>
    </citation>
    <scope>NUCLEOTIDE SEQUENCE [LARGE SCALE GENOMIC DNA]</scope>
    <source>
        <strain evidence="3">JCM 18283</strain>
    </source>
</reference>
<dbReference type="RefSeq" id="WP_345332713.1">
    <property type="nucleotide sequence ID" value="NZ_BAABJI010000002.1"/>
</dbReference>
<gene>
    <name evidence="2" type="ORF">GCM10023313_32690</name>
</gene>
<evidence type="ECO:0000313" key="3">
    <source>
        <dbReference type="Proteomes" id="UP001501436"/>
    </source>
</evidence>
<dbReference type="PRINTS" id="PR00111">
    <property type="entry name" value="ABHYDROLASE"/>
</dbReference>
<protein>
    <submittedName>
        <fullName evidence="2">Alpha/beta hydrolase</fullName>
    </submittedName>
</protein>
<proteinExistence type="predicted"/>
<evidence type="ECO:0000313" key="2">
    <source>
        <dbReference type="EMBL" id="GAA4925586.1"/>
    </source>
</evidence>
<dbReference type="PANTHER" id="PTHR43194">
    <property type="entry name" value="HYDROLASE ALPHA/BETA FOLD FAMILY"/>
    <property type="match status" value="1"/>
</dbReference>
<comment type="caution">
    <text evidence="2">The sequence shown here is derived from an EMBL/GenBank/DDBJ whole genome shotgun (WGS) entry which is preliminary data.</text>
</comment>
<dbReference type="Pfam" id="PF00561">
    <property type="entry name" value="Abhydrolase_1"/>
    <property type="match status" value="1"/>
</dbReference>
<dbReference type="SUPFAM" id="SSF53474">
    <property type="entry name" value="alpha/beta-Hydrolases"/>
    <property type="match status" value="1"/>
</dbReference>
<sequence length="267" mass="29008">MENTTNFKNVNGRDIFYVDFGRGTPVVLLHSTGGSGRDFIFQTSALVNAGFRVIIPDIAGHGATKLTSDEITLKDLVKDVWGLLDALEISDANFVGLSMGGMITLKAAVNRTQRVKKAVLINSSWNTDTEAFKKFLPAWKEKLTSGPGTTKWFNEGWKMLVNDAFSSSALGVQTFQIFLGNAAMSDGRSVATVLDSVSGVDLTGDLSEIRSPILMISGGDDPASEAMKALEHQLPRAKHFVIPGGRHMVNVDSAEKVNERLIHFLQH</sequence>
<dbReference type="EMBL" id="BAABJI010000002">
    <property type="protein sequence ID" value="GAA4925586.1"/>
    <property type="molecule type" value="Genomic_DNA"/>
</dbReference>
<dbReference type="GO" id="GO:0016787">
    <property type="term" value="F:hydrolase activity"/>
    <property type="evidence" value="ECO:0007669"/>
    <property type="project" value="UniProtKB-KW"/>
</dbReference>